<dbReference type="CDD" id="cd00201">
    <property type="entry name" value="WW"/>
    <property type="match status" value="2"/>
</dbReference>
<dbReference type="PROSITE" id="PS50020">
    <property type="entry name" value="WW_DOMAIN_2"/>
    <property type="match status" value="2"/>
</dbReference>
<dbReference type="InterPro" id="IPR036020">
    <property type="entry name" value="WW_dom_sf"/>
</dbReference>
<feature type="domain" description="WW" evidence="10">
    <location>
        <begin position="277"/>
        <end position="310"/>
    </location>
</feature>
<keyword evidence="12" id="KW-1185">Reference proteome</keyword>
<proteinExistence type="inferred from homology"/>
<dbReference type="Proteomes" id="UP001642483">
    <property type="component" value="Unassembled WGS sequence"/>
</dbReference>
<dbReference type="InterPro" id="IPR001202">
    <property type="entry name" value="WW_dom"/>
</dbReference>
<dbReference type="EMBL" id="CAWYQH010000001">
    <property type="protein sequence ID" value="CAK8671721.1"/>
    <property type="molecule type" value="Genomic_DNA"/>
</dbReference>
<feature type="compositionally biased region" description="Low complexity" evidence="9">
    <location>
        <begin position="96"/>
        <end position="109"/>
    </location>
</feature>
<comment type="subcellular location">
    <subcellularLocation>
        <location evidence="2">Cytoplasm</location>
    </subcellularLocation>
    <subcellularLocation>
        <location evidence="1">Nucleus</location>
    </subcellularLocation>
</comment>
<evidence type="ECO:0000256" key="4">
    <source>
        <dbReference type="ARBA" id="ARBA00023015"/>
    </source>
</evidence>
<dbReference type="InterPro" id="IPR053819">
    <property type="entry name" value="TEADIR3_omega_loop"/>
</dbReference>
<dbReference type="SMART" id="SM00456">
    <property type="entry name" value="WW"/>
    <property type="match status" value="2"/>
</dbReference>
<dbReference type="PANTHER" id="PTHR17616">
    <property type="entry name" value="YES-ASSOCIATED PROTEIN YAP1 FAMILY MEMBER"/>
    <property type="match status" value="1"/>
</dbReference>
<dbReference type="InterPro" id="IPR051583">
    <property type="entry name" value="YAP1"/>
</dbReference>
<feature type="compositionally biased region" description="Polar residues" evidence="9">
    <location>
        <begin position="443"/>
        <end position="454"/>
    </location>
</feature>
<keyword evidence="5" id="KW-0010">Activator</keyword>
<dbReference type="PROSITE" id="PS01159">
    <property type="entry name" value="WW_DOMAIN_1"/>
    <property type="match status" value="2"/>
</dbReference>
<evidence type="ECO:0000313" key="11">
    <source>
        <dbReference type="EMBL" id="CAK8671721.1"/>
    </source>
</evidence>
<reference evidence="11 12" key="1">
    <citation type="submission" date="2024-02" db="EMBL/GenBank/DDBJ databases">
        <authorList>
            <person name="Daric V."/>
            <person name="Darras S."/>
        </authorList>
    </citation>
    <scope>NUCLEOTIDE SEQUENCE [LARGE SCALE GENOMIC DNA]</scope>
</reference>
<evidence type="ECO:0000256" key="7">
    <source>
        <dbReference type="ARBA" id="ARBA00023242"/>
    </source>
</evidence>
<keyword evidence="6" id="KW-0804">Transcription</keyword>
<gene>
    <name evidence="11" type="ORF">CVLEPA_LOCUS762</name>
</gene>
<feature type="region of interest" description="Disordered" evidence="9">
    <location>
        <begin position="441"/>
        <end position="473"/>
    </location>
</feature>
<keyword evidence="3" id="KW-0963">Cytoplasm</keyword>
<keyword evidence="4" id="KW-0805">Transcription regulation</keyword>
<evidence type="ECO:0000259" key="10">
    <source>
        <dbReference type="PROSITE" id="PS50020"/>
    </source>
</evidence>
<evidence type="ECO:0000256" key="9">
    <source>
        <dbReference type="SAM" id="MobiDB-lite"/>
    </source>
</evidence>
<evidence type="ECO:0000256" key="5">
    <source>
        <dbReference type="ARBA" id="ARBA00023159"/>
    </source>
</evidence>
<feature type="region of interest" description="Disordered" evidence="9">
    <location>
        <begin position="1"/>
        <end position="21"/>
    </location>
</feature>
<accession>A0ABP0EYR4</accession>
<feature type="compositionally biased region" description="Pro residues" evidence="9">
    <location>
        <begin position="458"/>
        <end position="467"/>
    </location>
</feature>
<comment type="caution">
    <text evidence="11">The sequence shown here is derived from an EMBL/GenBank/DDBJ whole genome shotgun (WGS) entry which is preliminary data.</text>
</comment>
<organism evidence="11 12">
    <name type="scientific">Clavelina lepadiformis</name>
    <name type="common">Light-bulb sea squirt</name>
    <name type="synonym">Ascidia lepadiformis</name>
    <dbReference type="NCBI Taxonomy" id="159417"/>
    <lineage>
        <taxon>Eukaryota</taxon>
        <taxon>Metazoa</taxon>
        <taxon>Chordata</taxon>
        <taxon>Tunicata</taxon>
        <taxon>Ascidiacea</taxon>
        <taxon>Aplousobranchia</taxon>
        <taxon>Clavelinidae</taxon>
        <taxon>Clavelina</taxon>
    </lineage>
</organism>
<evidence type="ECO:0000256" key="6">
    <source>
        <dbReference type="ARBA" id="ARBA00023163"/>
    </source>
</evidence>
<dbReference type="Pfam" id="PF15238">
    <property type="entry name" value="TEADIR3"/>
    <property type="match status" value="1"/>
</dbReference>
<evidence type="ECO:0000256" key="2">
    <source>
        <dbReference type="ARBA" id="ARBA00004496"/>
    </source>
</evidence>
<comment type="similarity">
    <text evidence="8">Belongs to the YAP1 family.</text>
</comment>
<dbReference type="PANTHER" id="PTHR17616:SF8">
    <property type="entry name" value="TRANSCRIPTIONAL COACTIVATOR YORKIE"/>
    <property type="match status" value="1"/>
</dbReference>
<name>A0ABP0EYR4_CLALP</name>
<dbReference type="SUPFAM" id="SSF51045">
    <property type="entry name" value="WW domain"/>
    <property type="match status" value="2"/>
</dbReference>
<evidence type="ECO:0000256" key="3">
    <source>
        <dbReference type="ARBA" id="ARBA00022490"/>
    </source>
</evidence>
<dbReference type="Gene3D" id="2.20.70.10">
    <property type="match status" value="2"/>
</dbReference>
<evidence type="ECO:0000313" key="12">
    <source>
        <dbReference type="Proteomes" id="UP001642483"/>
    </source>
</evidence>
<evidence type="ECO:0000256" key="1">
    <source>
        <dbReference type="ARBA" id="ARBA00004123"/>
    </source>
</evidence>
<dbReference type="Gene3D" id="6.20.430.10">
    <property type="match status" value="1"/>
</dbReference>
<protein>
    <recommendedName>
        <fullName evidence="10">WW domain-containing protein</fullName>
    </recommendedName>
</protein>
<sequence>MDVDNNETTQTTITQGPSGTNQIIHVRQDSASELEALFNTVMNPNFKSKSLPMKARNLPKSFFQQPDRPRHDRHFHHGHSQSMSGLSAGPVQINHSRSSSSDSNASHTSPAGLTPNANNNNVAGVASPGISSCNPMNGSLKSKIGYAMSPAQRRVAHNQFTNARNHAANLQVPQVAHSRSKSSPASLMDVANLQVKASDIPQNMPLPSGWSAAKTPDGQQYFMNHNDRSTTWEDPRIAVIKQQRQNEVAAMQSQSLTSSPGHPQQTMQQNNNEVAMEPLPSGWEQAVTAKGEVYFINHQTKSTSWVDPRLQNMQQQNTGNQSNNTQLQQQLMKVNQMDMANNQGPSRSPGGMLPQQSMIKHLVQEKEMVMRRQLMKQLSSSGMDPFLGGNNSNFHQRDASLDSGVGMGSNYSLPRTPDDFLANVQSNVEEMDTGDVNRRVHAGQQQQHMMTSSNQPQPQHPHPPHLTPDPRYPDFLDTLPASNVDFGGSGNHGSQNMVQACPNSTAAALDGNDLVPSLQDTLSSDFDVESMLNHVKTENVDNGMIWL</sequence>
<feature type="domain" description="WW" evidence="10">
    <location>
        <begin position="204"/>
        <end position="237"/>
    </location>
</feature>
<evidence type="ECO:0000256" key="8">
    <source>
        <dbReference type="ARBA" id="ARBA00038057"/>
    </source>
</evidence>
<dbReference type="Pfam" id="PF00397">
    <property type="entry name" value="WW"/>
    <property type="match status" value="2"/>
</dbReference>
<keyword evidence="7" id="KW-0539">Nucleus</keyword>
<feature type="region of interest" description="Disordered" evidence="9">
    <location>
        <begin position="61"/>
        <end position="120"/>
    </location>
</feature>